<name>A0A1I2X9P8_9BACT</name>
<reference evidence="2" key="1">
    <citation type="submission" date="2016-10" db="EMBL/GenBank/DDBJ databases">
        <authorList>
            <person name="Varghese N."/>
            <person name="Submissions S."/>
        </authorList>
    </citation>
    <scope>NUCLEOTIDE SEQUENCE [LARGE SCALE GENOMIC DNA]</scope>
    <source>
        <strain evidence="2">LP51</strain>
    </source>
</reference>
<dbReference type="AlphaFoldDB" id="A0A1I2X9P8"/>
<accession>A0A1I2X9P8</accession>
<protein>
    <submittedName>
        <fullName evidence="1">Uncharacterized protein</fullName>
    </submittedName>
</protein>
<keyword evidence="2" id="KW-1185">Reference proteome</keyword>
<dbReference type="Proteomes" id="UP000198724">
    <property type="component" value="Unassembled WGS sequence"/>
</dbReference>
<evidence type="ECO:0000313" key="2">
    <source>
        <dbReference type="Proteomes" id="UP000198724"/>
    </source>
</evidence>
<organism evidence="1 2">
    <name type="scientific">Pontibacter chinhatensis</name>
    <dbReference type="NCBI Taxonomy" id="1436961"/>
    <lineage>
        <taxon>Bacteria</taxon>
        <taxon>Pseudomonadati</taxon>
        <taxon>Bacteroidota</taxon>
        <taxon>Cytophagia</taxon>
        <taxon>Cytophagales</taxon>
        <taxon>Hymenobacteraceae</taxon>
        <taxon>Pontibacter</taxon>
    </lineage>
</organism>
<gene>
    <name evidence="1" type="ORF">SAMN05421739_105393</name>
</gene>
<dbReference type="STRING" id="1436961.SAMN05421739_105393"/>
<proteinExistence type="predicted"/>
<dbReference type="EMBL" id="FOOT01000005">
    <property type="protein sequence ID" value="SFH08731.1"/>
    <property type="molecule type" value="Genomic_DNA"/>
</dbReference>
<sequence>MASLRKDIKSSSNLLVRTFKTFGKPLDYSVESLRHIESFLDKELINGQPKKGSFLSSGLGSKIFAIGAYTGEVIIKNSNGSKWETDDKDPQGEINVAITSLNGTTIWPVQRVMKRIMNGKEDDLFVYVKAAVEQHMKYDGEVPAGFDDVKPESKWWKFW</sequence>
<evidence type="ECO:0000313" key="1">
    <source>
        <dbReference type="EMBL" id="SFH08731.1"/>
    </source>
</evidence>